<keyword evidence="7 8" id="KW-0012">Acyltransferase</keyword>
<evidence type="ECO:0000313" key="12">
    <source>
        <dbReference type="Proteomes" id="UP000019763"/>
    </source>
</evidence>
<evidence type="ECO:0000256" key="4">
    <source>
        <dbReference type="ARBA" id="ARBA00022532"/>
    </source>
</evidence>
<dbReference type="GO" id="GO:0004149">
    <property type="term" value="F:dihydrolipoyllysine-residue succinyltransferase activity"/>
    <property type="evidence" value="ECO:0007669"/>
    <property type="project" value="TreeGrafter"/>
</dbReference>
<comment type="cofactor">
    <cofactor evidence="1 8">
        <name>(R)-lipoate</name>
        <dbReference type="ChEBI" id="CHEBI:83088"/>
    </cofactor>
</comment>
<dbReference type="AlphaFoldDB" id="A0A023AYG1"/>
<evidence type="ECO:0000313" key="11">
    <source>
        <dbReference type="EMBL" id="EZG43712.1"/>
    </source>
</evidence>
<keyword evidence="12" id="KW-1185">Reference proteome</keyword>
<dbReference type="OrthoDB" id="5391403at2759"/>
<comment type="pathway">
    <text evidence="2">Amino-acid degradation; L-lysine degradation via saccharopine pathway; glutaryl-CoA from L-lysine: step 6/6.</text>
</comment>
<evidence type="ECO:0000256" key="7">
    <source>
        <dbReference type="ARBA" id="ARBA00023315"/>
    </source>
</evidence>
<dbReference type="InterPro" id="IPR001078">
    <property type="entry name" value="2-oxoacid_DH_actylTfrase"/>
</dbReference>
<evidence type="ECO:0000256" key="1">
    <source>
        <dbReference type="ARBA" id="ARBA00001938"/>
    </source>
</evidence>
<feature type="region of interest" description="Disordered" evidence="9">
    <location>
        <begin position="78"/>
        <end position="125"/>
    </location>
</feature>
<evidence type="ECO:0000256" key="8">
    <source>
        <dbReference type="RuleBase" id="RU003423"/>
    </source>
</evidence>
<dbReference type="Proteomes" id="UP000019763">
    <property type="component" value="Unassembled WGS sequence"/>
</dbReference>
<dbReference type="GeneID" id="22915602"/>
<dbReference type="InterPro" id="IPR050537">
    <property type="entry name" value="2-oxoacid_dehydrogenase"/>
</dbReference>
<evidence type="ECO:0000256" key="2">
    <source>
        <dbReference type="ARBA" id="ARBA00005145"/>
    </source>
</evidence>
<dbReference type="eggNOG" id="KOG0559">
    <property type="taxonomic scope" value="Eukaryota"/>
</dbReference>
<dbReference type="GO" id="GO:0005739">
    <property type="term" value="C:mitochondrion"/>
    <property type="evidence" value="ECO:0007669"/>
    <property type="project" value="TreeGrafter"/>
</dbReference>
<keyword evidence="6 8" id="KW-0450">Lipoyl</keyword>
<dbReference type="FunFam" id="3.30.559.10:FF:000007">
    <property type="entry name" value="Dihydrolipoamide acetyltransferase component of pyruvate dehydrogenase complex"/>
    <property type="match status" value="1"/>
</dbReference>
<dbReference type="PANTHER" id="PTHR43416:SF5">
    <property type="entry name" value="DIHYDROLIPOYLLYSINE-RESIDUE SUCCINYLTRANSFERASE COMPONENT OF 2-OXOGLUTARATE DEHYDROGENASE COMPLEX, MITOCHONDRIAL"/>
    <property type="match status" value="1"/>
</dbReference>
<feature type="compositionally biased region" description="Basic and acidic residues" evidence="9">
    <location>
        <begin position="78"/>
        <end position="113"/>
    </location>
</feature>
<dbReference type="Pfam" id="PF00364">
    <property type="entry name" value="Biotin_lipoyl"/>
    <property type="match status" value="1"/>
</dbReference>
<gene>
    <name evidence="11" type="ORF">GNI_161390</name>
</gene>
<dbReference type="PANTHER" id="PTHR43416">
    <property type="entry name" value="DIHYDROLIPOYLLYSINE-RESIDUE SUCCINYLTRANSFERASE COMPONENT OF 2-OXOGLUTARATE DEHYDROGENASE COMPLEX, MITOCHONDRIAL-RELATED"/>
    <property type="match status" value="1"/>
</dbReference>
<feature type="domain" description="Lipoyl-binding" evidence="10">
    <location>
        <begin position="1"/>
        <end position="68"/>
    </location>
</feature>
<keyword evidence="5 8" id="KW-0808">Transferase</keyword>
<dbReference type="VEuPathDB" id="CryptoDB:GNI_161390"/>
<dbReference type="RefSeq" id="XP_011133061.1">
    <property type="nucleotide sequence ID" value="XM_011134759.1"/>
</dbReference>
<protein>
    <recommendedName>
        <fullName evidence="8">Dihydrolipoamide acetyltransferase component of pyruvate dehydrogenase complex</fullName>
        <ecNumber evidence="8">2.3.1.-</ecNumber>
    </recommendedName>
</protein>
<dbReference type="GO" id="GO:0006099">
    <property type="term" value="P:tricarboxylic acid cycle"/>
    <property type="evidence" value="ECO:0007669"/>
    <property type="project" value="UniProtKB-KW"/>
</dbReference>
<proteinExistence type="inferred from homology"/>
<dbReference type="Pfam" id="PF00198">
    <property type="entry name" value="2-oxoacid_dh"/>
    <property type="match status" value="1"/>
</dbReference>
<evidence type="ECO:0000256" key="9">
    <source>
        <dbReference type="SAM" id="MobiDB-lite"/>
    </source>
</evidence>
<dbReference type="InterPro" id="IPR011053">
    <property type="entry name" value="Single_hybrid_motif"/>
</dbReference>
<dbReference type="EMBL" id="AFNH02001202">
    <property type="protein sequence ID" value="EZG43712.1"/>
    <property type="molecule type" value="Genomic_DNA"/>
</dbReference>
<comment type="similarity">
    <text evidence="3 8">Belongs to the 2-oxoacid dehydrogenase family.</text>
</comment>
<comment type="caution">
    <text evidence="11">The sequence shown here is derived from an EMBL/GenBank/DDBJ whole genome shotgun (WGS) entry which is preliminary data.</text>
</comment>
<name>A0A023AYG1_GRENI</name>
<dbReference type="EC" id="2.3.1.-" evidence="8"/>
<evidence type="ECO:0000256" key="5">
    <source>
        <dbReference type="ARBA" id="ARBA00022679"/>
    </source>
</evidence>
<dbReference type="InterPro" id="IPR023213">
    <property type="entry name" value="CAT-like_dom_sf"/>
</dbReference>
<evidence type="ECO:0000256" key="3">
    <source>
        <dbReference type="ARBA" id="ARBA00007317"/>
    </source>
</evidence>
<sequence length="375" mass="39964">MGESITEGSVQTWNKRVGDFVEADEVVAVIDTDKISVDVNAPVSGVITAVNAAEGDTVEVGGLLFTLDTEGKKDVKAEGKKDMKAEGKKDMKAEGKKDMKAEGKKEGCKKAKAENASALSATGGSKSGRVEKRVALSRMRQRIGERLKSAQTEGVLLTTFQELDMSGVMALRKKLGPEIQRVYGVKLGFMSFFIAACAKALEEFPGLNGSLVDGGKTLLERNYVDISVAVATPTGLVVPVVRDAQAKSLVELERDVLALATKARANKLTLSEMEGGTFTISNGGVYGSWVGTPIINPPQAAILGMHGIHQKPVVDREGSIVARPVMALALTYDHRIVDGKEAVTFLKRVTDLLQDPAAELLKTVLPFQPSIQLAA</sequence>
<evidence type="ECO:0000256" key="6">
    <source>
        <dbReference type="ARBA" id="ARBA00022823"/>
    </source>
</evidence>
<organism evidence="11 12">
    <name type="scientific">Gregarina niphandrodes</name>
    <name type="common">Septate eugregarine</name>
    <dbReference type="NCBI Taxonomy" id="110365"/>
    <lineage>
        <taxon>Eukaryota</taxon>
        <taxon>Sar</taxon>
        <taxon>Alveolata</taxon>
        <taxon>Apicomplexa</taxon>
        <taxon>Conoidasida</taxon>
        <taxon>Gregarinasina</taxon>
        <taxon>Eugregarinorida</taxon>
        <taxon>Gregarinidae</taxon>
        <taxon>Gregarina</taxon>
    </lineage>
</organism>
<dbReference type="OMA" id="NMPQTAV"/>
<dbReference type="SUPFAM" id="SSF52777">
    <property type="entry name" value="CoA-dependent acyltransferases"/>
    <property type="match status" value="1"/>
</dbReference>
<accession>A0A023AYG1</accession>
<evidence type="ECO:0000259" key="10">
    <source>
        <dbReference type="PROSITE" id="PS50968"/>
    </source>
</evidence>
<reference evidence="11" key="1">
    <citation type="submission" date="2013-12" db="EMBL/GenBank/DDBJ databases">
        <authorList>
            <person name="Omoto C.K."/>
            <person name="Sibley D."/>
            <person name="Venepally P."/>
            <person name="Hadjithomas M."/>
            <person name="Karamycheva S."/>
            <person name="Brunk B."/>
            <person name="Roos D."/>
            <person name="Caler E."/>
            <person name="Lorenzi H."/>
        </authorList>
    </citation>
    <scope>NUCLEOTIDE SEQUENCE</scope>
</reference>
<dbReference type="CDD" id="cd06849">
    <property type="entry name" value="lipoyl_domain"/>
    <property type="match status" value="1"/>
</dbReference>
<dbReference type="InterPro" id="IPR000089">
    <property type="entry name" value="Biotin_lipoyl"/>
</dbReference>
<dbReference type="PROSITE" id="PS50968">
    <property type="entry name" value="BIOTINYL_LIPOYL"/>
    <property type="match status" value="1"/>
</dbReference>
<dbReference type="Gene3D" id="3.30.559.10">
    <property type="entry name" value="Chloramphenicol acetyltransferase-like domain"/>
    <property type="match status" value="1"/>
</dbReference>
<dbReference type="Gene3D" id="2.40.50.100">
    <property type="match status" value="1"/>
</dbReference>
<dbReference type="SUPFAM" id="SSF51230">
    <property type="entry name" value="Single hybrid motif"/>
    <property type="match status" value="1"/>
</dbReference>
<keyword evidence="4" id="KW-0816">Tricarboxylic acid cycle</keyword>